<dbReference type="Pfam" id="PF12833">
    <property type="entry name" value="HTH_18"/>
    <property type="match status" value="1"/>
</dbReference>
<evidence type="ECO:0000256" key="1">
    <source>
        <dbReference type="ARBA" id="ARBA00004496"/>
    </source>
</evidence>
<keyword evidence="4" id="KW-0902">Two-component regulatory system</keyword>
<evidence type="ECO:0000313" key="13">
    <source>
        <dbReference type="Proteomes" id="UP000574133"/>
    </source>
</evidence>
<evidence type="ECO:0000256" key="2">
    <source>
        <dbReference type="ARBA" id="ARBA00022490"/>
    </source>
</evidence>
<gene>
    <name evidence="12" type="ORF">H4Q31_04835</name>
</gene>
<keyword evidence="2" id="KW-0963">Cytoplasm</keyword>
<evidence type="ECO:0000259" key="9">
    <source>
        <dbReference type="PROSITE" id="PS01124"/>
    </source>
</evidence>
<protein>
    <submittedName>
        <fullName evidence="12">Response regulator</fullName>
    </submittedName>
</protein>
<dbReference type="GO" id="GO:0005737">
    <property type="term" value="C:cytoplasm"/>
    <property type="evidence" value="ECO:0007669"/>
    <property type="project" value="UniProtKB-SubCell"/>
</dbReference>
<name>A0A841TDX8_9BACL</name>
<evidence type="ECO:0000256" key="7">
    <source>
        <dbReference type="ARBA" id="ARBA00023163"/>
    </source>
</evidence>
<dbReference type="InterPro" id="IPR051552">
    <property type="entry name" value="HptR"/>
</dbReference>
<keyword evidence="7" id="KW-0804">Transcription</keyword>
<dbReference type="InterPro" id="IPR009057">
    <property type="entry name" value="Homeodomain-like_sf"/>
</dbReference>
<reference evidence="12 13" key="1">
    <citation type="submission" date="2020-08" db="EMBL/GenBank/DDBJ databases">
        <title>Cohnella phylogeny.</title>
        <authorList>
            <person name="Dunlap C."/>
        </authorList>
    </citation>
    <scope>NUCLEOTIDE SEQUENCE [LARGE SCALE GENOMIC DNA]</scope>
    <source>
        <strain evidence="12 13">DSM 103658</strain>
    </source>
</reference>
<feature type="modified residue" description="4-aspartylphosphate" evidence="8">
    <location>
        <position position="55"/>
    </location>
</feature>
<accession>A0A841TDX8</accession>
<dbReference type="InterPro" id="IPR011006">
    <property type="entry name" value="CheY-like_superfamily"/>
</dbReference>
<evidence type="ECO:0000256" key="6">
    <source>
        <dbReference type="ARBA" id="ARBA00023125"/>
    </source>
</evidence>
<comment type="caution">
    <text evidence="12">The sequence shown here is derived from an EMBL/GenBank/DDBJ whole genome shotgun (WGS) entry which is preliminary data.</text>
</comment>
<evidence type="ECO:0000313" key="12">
    <source>
        <dbReference type="EMBL" id="MBB6676651.1"/>
    </source>
</evidence>
<proteinExistence type="predicted"/>
<dbReference type="GO" id="GO:0000160">
    <property type="term" value="P:phosphorelay signal transduction system"/>
    <property type="evidence" value="ECO:0007669"/>
    <property type="project" value="UniProtKB-KW"/>
</dbReference>
<sequence length="548" mass="63404">MIRVLIADDEILVRVGLKTIIPWEQHGFELIGEASNGLETLEILRREPCHILLTDIRMPHCDGLAVIEQLRDLSPSTKCLILSSHNDFEYVRKALQLGAADYVLKLTMEPEELLEKLIALKGQIIRDNEKLMEASEREYKMSVYSKEAKESRLRDLLVKDCSVKDIEDFRQEFDLQLGEDEPPIYYVVNLQLDKYQEALEENRFQSERLLNFTVKNILVEILKKYAQGEFAEIGGGEFSLVTAEDPRGMLDEMGAAVNTFLRLSMSAGISAQLERLQDLHAGYLQAEEALQERFYEGYGSINEYQSLRYAASSKPAGEPSAASWIEDEWFKLLELRDSEAVRQKLGAWYEVSREEREHPELLREQWVQLVHVFGQYAAKLRGDLYSIPLYDGMYPLHAVRSLQTLQDIYGWFTGWVQVYLDYTQQLAGTQWRPEIQTAAAIISERYRDNLKVSELAREVGFTENYLSVLFKKETGETIMDYLTRIRMDRARELLKDQAYKIYEVSEQVGYSDANYFSKLFKRMEGVYPLEFRKLALGRTPTSKNKTVS</sequence>
<feature type="domain" description="GGDEF" evidence="11">
    <location>
        <begin position="183"/>
        <end position="306"/>
    </location>
</feature>
<dbReference type="PANTHER" id="PTHR42713:SF3">
    <property type="entry name" value="TRANSCRIPTIONAL REGULATORY PROTEIN HPTR"/>
    <property type="match status" value="1"/>
</dbReference>
<dbReference type="Proteomes" id="UP000574133">
    <property type="component" value="Unassembled WGS sequence"/>
</dbReference>
<dbReference type="Gene3D" id="1.10.10.60">
    <property type="entry name" value="Homeodomain-like"/>
    <property type="match status" value="2"/>
</dbReference>
<keyword evidence="5" id="KW-0805">Transcription regulation</keyword>
<evidence type="ECO:0000256" key="3">
    <source>
        <dbReference type="ARBA" id="ARBA00022553"/>
    </source>
</evidence>
<dbReference type="SMART" id="SM00342">
    <property type="entry name" value="HTH_ARAC"/>
    <property type="match status" value="1"/>
</dbReference>
<dbReference type="SUPFAM" id="SSF52172">
    <property type="entry name" value="CheY-like"/>
    <property type="match status" value="1"/>
</dbReference>
<feature type="domain" description="HTH araC/xylS-type" evidence="9">
    <location>
        <begin position="436"/>
        <end position="534"/>
    </location>
</feature>
<dbReference type="SUPFAM" id="SSF46689">
    <property type="entry name" value="Homeodomain-like"/>
    <property type="match status" value="2"/>
</dbReference>
<dbReference type="InterPro" id="IPR018060">
    <property type="entry name" value="HTH_AraC"/>
</dbReference>
<dbReference type="EMBL" id="JACJVN010000019">
    <property type="protein sequence ID" value="MBB6676651.1"/>
    <property type="molecule type" value="Genomic_DNA"/>
</dbReference>
<keyword evidence="13" id="KW-1185">Reference proteome</keyword>
<dbReference type="PROSITE" id="PS50110">
    <property type="entry name" value="RESPONSE_REGULATORY"/>
    <property type="match status" value="1"/>
</dbReference>
<dbReference type="PRINTS" id="PR00032">
    <property type="entry name" value="HTHARAC"/>
</dbReference>
<feature type="domain" description="Response regulatory" evidence="10">
    <location>
        <begin position="3"/>
        <end position="120"/>
    </location>
</feature>
<dbReference type="InterPro" id="IPR000160">
    <property type="entry name" value="GGDEF_dom"/>
</dbReference>
<dbReference type="Pfam" id="PF00072">
    <property type="entry name" value="Response_reg"/>
    <property type="match status" value="1"/>
</dbReference>
<evidence type="ECO:0000259" key="11">
    <source>
        <dbReference type="PROSITE" id="PS50887"/>
    </source>
</evidence>
<dbReference type="InterPro" id="IPR001789">
    <property type="entry name" value="Sig_transdc_resp-reg_receiver"/>
</dbReference>
<dbReference type="CDD" id="cd17536">
    <property type="entry name" value="REC_YesN-like"/>
    <property type="match status" value="1"/>
</dbReference>
<dbReference type="PANTHER" id="PTHR42713">
    <property type="entry name" value="HISTIDINE KINASE-RELATED"/>
    <property type="match status" value="1"/>
</dbReference>
<evidence type="ECO:0000256" key="5">
    <source>
        <dbReference type="ARBA" id="ARBA00023015"/>
    </source>
</evidence>
<organism evidence="12 13">
    <name type="scientific">Cohnella lubricantis</name>
    <dbReference type="NCBI Taxonomy" id="2163172"/>
    <lineage>
        <taxon>Bacteria</taxon>
        <taxon>Bacillati</taxon>
        <taxon>Bacillota</taxon>
        <taxon>Bacilli</taxon>
        <taxon>Bacillales</taxon>
        <taxon>Paenibacillaceae</taxon>
        <taxon>Cohnella</taxon>
    </lineage>
</organism>
<dbReference type="PROSITE" id="PS01124">
    <property type="entry name" value="HTH_ARAC_FAMILY_2"/>
    <property type="match status" value="1"/>
</dbReference>
<evidence type="ECO:0000256" key="4">
    <source>
        <dbReference type="ARBA" id="ARBA00023012"/>
    </source>
</evidence>
<evidence type="ECO:0000256" key="8">
    <source>
        <dbReference type="PROSITE-ProRule" id="PRU00169"/>
    </source>
</evidence>
<dbReference type="PROSITE" id="PS50887">
    <property type="entry name" value="GGDEF"/>
    <property type="match status" value="1"/>
</dbReference>
<keyword evidence="3 8" id="KW-0597">Phosphoprotein</keyword>
<dbReference type="Gene3D" id="3.40.50.2300">
    <property type="match status" value="1"/>
</dbReference>
<dbReference type="GO" id="GO:0043565">
    <property type="term" value="F:sequence-specific DNA binding"/>
    <property type="evidence" value="ECO:0007669"/>
    <property type="project" value="InterPro"/>
</dbReference>
<dbReference type="InterPro" id="IPR020449">
    <property type="entry name" value="Tscrpt_reg_AraC-type_HTH"/>
</dbReference>
<dbReference type="RefSeq" id="WP_185177936.1">
    <property type="nucleotide sequence ID" value="NZ_CBCSEP010000016.1"/>
</dbReference>
<evidence type="ECO:0000259" key="10">
    <source>
        <dbReference type="PROSITE" id="PS50110"/>
    </source>
</evidence>
<comment type="subcellular location">
    <subcellularLocation>
        <location evidence="1">Cytoplasm</location>
    </subcellularLocation>
</comment>
<keyword evidence="6" id="KW-0238">DNA-binding</keyword>
<dbReference type="AlphaFoldDB" id="A0A841TDX8"/>
<dbReference type="SMART" id="SM00448">
    <property type="entry name" value="REC"/>
    <property type="match status" value="1"/>
</dbReference>
<dbReference type="GO" id="GO:0003700">
    <property type="term" value="F:DNA-binding transcription factor activity"/>
    <property type="evidence" value="ECO:0007669"/>
    <property type="project" value="InterPro"/>
</dbReference>